<dbReference type="PROSITE" id="PS00039">
    <property type="entry name" value="DEAD_ATP_HELICASE"/>
    <property type="match status" value="1"/>
</dbReference>
<protein>
    <recommendedName>
        <fullName evidence="7">ATP-dependent RNA helicase</fullName>
        <ecNumber evidence="7">3.6.4.13</ecNumber>
    </recommendedName>
</protein>
<dbReference type="Proteomes" id="UP000244803">
    <property type="component" value="Chromosome 2"/>
</dbReference>
<evidence type="ECO:0000256" key="2">
    <source>
        <dbReference type="ARBA" id="ARBA00022801"/>
    </source>
</evidence>
<proteinExistence type="inferred from homology"/>
<dbReference type="GO" id="GO:0016787">
    <property type="term" value="F:hydrolase activity"/>
    <property type="evidence" value="ECO:0007669"/>
    <property type="project" value="UniProtKB-KW"/>
</dbReference>
<dbReference type="InterPro" id="IPR027417">
    <property type="entry name" value="P-loop_NTPase"/>
</dbReference>
<dbReference type="EC" id="3.6.4.13" evidence="7"/>
<dbReference type="SMART" id="SM00487">
    <property type="entry name" value="DEXDc"/>
    <property type="match status" value="1"/>
</dbReference>
<dbReference type="SUPFAM" id="SSF52540">
    <property type="entry name" value="P-loop containing nucleoside triphosphate hydrolases"/>
    <property type="match status" value="1"/>
</dbReference>
<accession>A0A976M835</accession>
<dbReference type="CDD" id="cd18787">
    <property type="entry name" value="SF2_C_DEAD"/>
    <property type="match status" value="1"/>
</dbReference>
<evidence type="ECO:0000256" key="1">
    <source>
        <dbReference type="ARBA" id="ARBA00022741"/>
    </source>
</evidence>
<dbReference type="PROSITE" id="PS51192">
    <property type="entry name" value="HELICASE_ATP_BIND_1"/>
    <property type="match status" value="1"/>
</dbReference>
<dbReference type="Pfam" id="PF00270">
    <property type="entry name" value="DEAD"/>
    <property type="match status" value="1"/>
</dbReference>
<dbReference type="InterPro" id="IPR014001">
    <property type="entry name" value="Helicase_ATP-bd"/>
</dbReference>
<evidence type="ECO:0000256" key="5">
    <source>
        <dbReference type="ARBA" id="ARBA00022884"/>
    </source>
</evidence>
<organism evidence="11 12">
    <name type="scientific">Theileria orientalis</name>
    <dbReference type="NCBI Taxonomy" id="68886"/>
    <lineage>
        <taxon>Eukaryota</taxon>
        <taxon>Sar</taxon>
        <taxon>Alveolata</taxon>
        <taxon>Apicomplexa</taxon>
        <taxon>Aconoidasida</taxon>
        <taxon>Piroplasmida</taxon>
        <taxon>Theileriidae</taxon>
        <taxon>Theileria</taxon>
    </lineage>
</organism>
<keyword evidence="1 6" id="KW-0547">Nucleotide-binding</keyword>
<sequence length="753" mass="86823">MESQDSGSDSDESDPTRMNDDFSTLGIHDLVLKWLYSNNLRHMTRVQSLSINTFLKKGNDVLVQSCTGSGKTLCFVIPILHTYLQNESYEFKNLLDVYAVIILPTRELATQVFEIIVEALVFIENKGEVEKPRSKVKHTFKIMERNLYCSLIIGGTTVENDVKFLSNAKDREYVKCFIVATPGRLSHLMDKLEHERVWTFKNLGFIILDEADRFLEMGYQNDMSKIFKHLPKQRKTGLFSATLTSGVQTLSKLCLSNQIFINADDLSRNYVSNLSNEVSNATNYTTPRGLNNYYLILSTEQKLHFALLFIEYLKKTGATKLVLFFLSCDLVDYYYEVITRLSSTTSPLNYNDKSKGKADVNYYKIHRKLTTKKRNKNINMFKSDSDGTLSVLLCTDIFSRGIDIPRIDWILQFDPPQDPNFYLHRIGRVGRADSVGNALLLLTETEESYIQFQINRKIELTKIPQEILNKVKDICSSVGDSNDNVKGLPYVLYSDEFEDQTYGVDRGVRDGDNGCYVDNVSKSERSSYLEHLKANPVANPVLPWERTSFILACLRAMNSTNRDILLSSSRAFVSYTRAYSEHSLKYIFEKHKLDYGSLATSLGVLRIPRVKEILGKNISHFLQSSVNPKDVPFLDPEKESRRLKELSEYVPEKRKSVKKEPEKSKRTRSEKRKTKRNNTYEEWNEFRREEALVKKLKRKKFDAKNLEKMLKNEELTDGGEEFDELGEDVGLDLADSKSLKRWILRGKGRKKRR</sequence>
<evidence type="ECO:0000256" key="6">
    <source>
        <dbReference type="RuleBase" id="RU000492"/>
    </source>
</evidence>
<dbReference type="PROSITE" id="PS51194">
    <property type="entry name" value="HELICASE_CTER"/>
    <property type="match status" value="1"/>
</dbReference>
<feature type="domain" description="Helicase ATP-binding" evidence="9">
    <location>
        <begin position="52"/>
        <end position="261"/>
    </location>
</feature>
<evidence type="ECO:0000256" key="3">
    <source>
        <dbReference type="ARBA" id="ARBA00022806"/>
    </source>
</evidence>
<dbReference type="GO" id="GO:0003723">
    <property type="term" value="F:RNA binding"/>
    <property type="evidence" value="ECO:0007669"/>
    <property type="project" value="UniProtKB-UniRule"/>
</dbReference>
<keyword evidence="2 6" id="KW-0378">Hydrolase</keyword>
<comment type="similarity">
    <text evidence="6">Belongs to the DEAD box helicase family.</text>
</comment>
<comment type="catalytic activity">
    <reaction evidence="7">
        <text>ATP + H2O = ADP + phosphate + H(+)</text>
        <dbReference type="Rhea" id="RHEA:13065"/>
        <dbReference type="ChEBI" id="CHEBI:15377"/>
        <dbReference type="ChEBI" id="CHEBI:15378"/>
        <dbReference type="ChEBI" id="CHEBI:30616"/>
        <dbReference type="ChEBI" id="CHEBI:43474"/>
        <dbReference type="ChEBI" id="CHEBI:456216"/>
        <dbReference type="EC" id="3.6.4.13"/>
    </reaction>
</comment>
<evidence type="ECO:0000259" key="10">
    <source>
        <dbReference type="PROSITE" id="PS51194"/>
    </source>
</evidence>
<evidence type="ECO:0000313" key="12">
    <source>
        <dbReference type="Proteomes" id="UP000244803"/>
    </source>
</evidence>
<dbReference type="GO" id="GO:0003724">
    <property type="term" value="F:RNA helicase activity"/>
    <property type="evidence" value="ECO:0007669"/>
    <property type="project" value="UniProtKB-EC"/>
</dbReference>
<evidence type="ECO:0000256" key="8">
    <source>
        <dbReference type="SAM" id="MobiDB-lite"/>
    </source>
</evidence>
<dbReference type="Pfam" id="PF00271">
    <property type="entry name" value="Helicase_C"/>
    <property type="match status" value="1"/>
</dbReference>
<gene>
    <name evidence="11" type="ORF">MACJ_001330</name>
</gene>
<keyword evidence="4 6" id="KW-0067">ATP-binding</keyword>
<dbReference type="EMBL" id="CP056068">
    <property type="protein sequence ID" value="UKJ90397.2"/>
    <property type="molecule type" value="Genomic_DNA"/>
</dbReference>
<dbReference type="GO" id="GO:0005524">
    <property type="term" value="F:ATP binding"/>
    <property type="evidence" value="ECO:0007669"/>
    <property type="project" value="UniProtKB-UniRule"/>
</dbReference>
<comment type="function">
    <text evidence="7">RNA helicase.</text>
</comment>
<evidence type="ECO:0000256" key="4">
    <source>
        <dbReference type="ARBA" id="ARBA00022840"/>
    </source>
</evidence>
<dbReference type="OrthoDB" id="7396459at2759"/>
<dbReference type="AlphaFoldDB" id="A0A976M835"/>
<comment type="domain">
    <text evidence="7">The Q motif is unique to and characteristic of the DEAD box family of RNA helicases and controls ATP binding and hydrolysis.</text>
</comment>
<feature type="region of interest" description="Disordered" evidence="8">
    <location>
        <begin position="644"/>
        <end position="678"/>
    </location>
</feature>
<dbReference type="PANTHER" id="PTHR24031">
    <property type="entry name" value="RNA HELICASE"/>
    <property type="match status" value="1"/>
</dbReference>
<evidence type="ECO:0000256" key="7">
    <source>
        <dbReference type="RuleBase" id="RU365068"/>
    </source>
</evidence>
<dbReference type="Gene3D" id="3.40.50.300">
    <property type="entry name" value="P-loop containing nucleotide triphosphate hydrolases"/>
    <property type="match status" value="2"/>
</dbReference>
<evidence type="ECO:0000313" key="11">
    <source>
        <dbReference type="EMBL" id="UKJ90397.2"/>
    </source>
</evidence>
<dbReference type="InterPro" id="IPR025313">
    <property type="entry name" value="SPB4-like_CTE"/>
</dbReference>
<keyword evidence="3 6" id="KW-0347">Helicase</keyword>
<feature type="compositionally biased region" description="Basic and acidic residues" evidence="8">
    <location>
        <begin position="644"/>
        <end position="664"/>
    </location>
</feature>
<keyword evidence="5 7" id="KW-0694">RNA-binding</keyword>
<dbReference type="InterPro" id="IPR011545">
    <property type="entry name" value="DEAD/DEAH_box_helicase_dom"/>
</dbReference>
<dbReference type="SMART" id="SM00490">
    <property type="entry name" value="HELICc"/>
    <property type="match status" value="1"/>
</dbReference>
<evidence type="ECO:0000259" key="9">
    <source>
        <dbReference type="PROSITE" id="PS51192"/>
    </source>
</evidence>
<dbReference type="InterPro" id="IPR001650">
    <property type="entry name" value="Helicase_C-like"/>
</dbReference>
<dbReference type="Pfam" id="PF13959">
    <property type="entry name" value="CTE_SPB4"/>
    <property type="match status" value="1"/>
</dbReference>
<dbReference type="InterPro" id="IPR000629">
    <property type="entry name" value="RNA-helicase_DEAD-box_CS"/>
</dbReference>
<feature type="domain" description="Helicase C-terminal" evidence="10">
    <location>
        <begin position="289"/>
        <end position="475"/>
    </location>
</feature>
<feature type="compositionally biased region" description="Basic residues" evidence="8">
    <location>
        <begin position="665"/>
        <end position="676"/>
    </location>
</feature>
<reference evidence="11" key="1">
    <citation type="submission" date="2022-07" db="EMBL/GenBank/DDBJ databases">
        <title>Evaluation of T. orientalis genome assembly methods using nanopore sequencing and analysis of variation between genomes.</title>
        <authorList>
            <person name="Yam J."/>
            <person name="Micallef M.L."/>
            <person name="Liu M."/>
            <person name="Djordjevic S.P."/>
            <person name="Bogema D.R."/>
            <person name="Jenkins C."/>
        </authorList>
    </citation>
    <scope>NUCLEOTIDE SEQUENCE</scope>
    <source>
        <strain evidence="11">Fish Creek</strain>
    </source>
</reference>
<dbReference type="SMART" id="SM01178">
    <property type="entry name" value="DUF4217"/>
    <property type="match status" value="1"/>
</dbReference>
<name>A0A976M835_THEOR</name>